<evidence type="ECO:0000313" key="4">
    <source>
        <dbReference type="Proteomes" id="UP000663832"/>
    </source>
</evidence>
<proteinExistence type="inferred from homology"/>
<dbReference type="EMBL" id="CAJNOM010000008">
    <property type="protein sequence ID" value="CAF0771368.1"/>
    <property type="molecule type" value="Genomic_DNA"/>
</dbReference>
<evidence type="ECO:0000313" key="3">
    <source>
        <dbReference type="EMBL" id="CAF1160616.1"/>
    </source>
</evidence>
<dbReference type="EMBL" id="CAJNOI010000178">
    <property type="protein sequence ID" value="CAF1160616.1"/>
    <property type="molecule type" value="Genomic_DNA"/>
</dbReference>
<dbReference type="GO" id="GO:0008083">
    <property type="term" value="F:growth factor activity"/>
    <property type="evidence" value="ECO:0007669"/>
    <property type="project" value="InterPro"/>
</dbReference>
<sequence>MYDDVVYHVVSRIDHENDNNSIASNDDDDDDDEVSPFSFIFDKNLSTCPLLSLSAPLLSNEKEEQFSSFIQYKPDDNHHYRPSLVSFLHRQPLGSHLATTRYYRIVFHCNILPGSLYLRFSKRKPFRTVVQNRQDPSTIFGFRSVGAYSRVQIQNHLSGLWLCMNKRGQIVSKSNISIDNLACTFRQNSDGPYLTLVSELNPSRQMVFNTLRLLSLNPILHRRYGQYMNDGNTLFKREQCGRFMFDSEIESSLLDQTTDPFLRLRH</sequence>
<gene>
    <name evidence="3" type="ORF">BJG266_LOCUS24615</name>
    <name evidence="2" type="ORF">QVE165_LOCUS2628</name>
</gene>
<evidence type="ECO:0000256" key="1">
    <source>
        <dbReference type="ARBA" id="ARBA00007936"/>
    </source>
</evidence>
<dbReference type="Pfam" id="PF00167">
    <property type="entry name" value="FGF"/>
    <property type="match status" value="1"/>
</dbReference>
<keyword evidence="4" id="KW-1185">Reference proteome</keyword>
<dbReference type="Proteomes" id="UP000663832">
    <property type="component" value="Unassembled WGS sequence"/>
</dbReference>
<name>A0A813QPX4_9BILA</name>
<dbReference type="AlphaFoldDB" id="A0A813QPX4"/>
<protein>
    <submittedName>
        <fullName evidence="2">Uncharacterized protein</fullName>
    </submittedName>
</protein>
<comment type="caution">
    <text evidence="2">The sequence shown here is derived from an EMBL/GenBank/DDBJ whole genome shotgun (WGS) entry which is preliminary data.</text>
</comment>
<reference evidence="2" key="1">
    <citation type="submission" date="2021-02" db="EMBL/GenBank/DDBJ databases">
        <authorList>
            <person name="Nowell W R."/>
        </authorList>
    </citation>
    <scope>NUCLEOTIDE SEQUENCE</scope>
</reference>
<dbReference type="InterPro" id="IPR002209">
    <property type="entry name" value="Fibroblast_GF_fam"/>
</dbReference>
<dbReference type="OrthoDB" id="6158176at2759"/>
<accession>A0A813QPX4</accession>
<dbReference type="Gene3D" id="2.80.10.50">
    <property type="match status" value="1"/>
</dbReference>
<dbReference type="SUPFAM" id="SSF50353">
    <property type="entry name" value="Cytokine"/>
    <property type="match status" value="1"/>
</dbReference>
<dbReference type="InterPro" id="IPR008996">
    <property type="entry name" value="IL1/FGF"/>
</dbReference>
<comment type="similarity">
    <text evidence="1">Belongs to the heparin-binding growth factors family.</text>
</comment>
<organism evidence="2 4">
    <name type="scientific">Adineta steineri</name>
    <dbReference type="NCBI Taxonomy" id="433720"/>
    <lineage>
        <taxon>Eukaryota</taxon>
        <taxon>Metazoa</taxon>
        <taxon>Spiralia</taxon>
        <taxon>Gnathifera</taxon>
        <taxon>Rotifera</taxon>
        <taxon>Eurotatoria</taxon>
        <taxon>Bdelloidea</taxon>
        <taxon>Adinetida</taxon>
        <taxon>Adinetidae</taxon>
        <taxon>Adineta</taxon>
    </lineage>
</organism>
<evidence type="ECO:0000313" key="2">
    <source>
        <dbReference type="EMBL" id="CAF0771368.1"/>
    </source>
</evidence>
<dbReference type="Proteomes" id="UP000663877">
    <property type="component" value="Unassembled WGS sequence"/>
</dbReference>